<dbReference type="AlphaFoldDB" id="A0A292ZFU8"/>
<name>A0A292ZFU8_SPHSA</name>
<reference evidence="1 2" key="2">
    <citation type="journal article" date="2013" name="Environ. Sci. Technol.">
        <title>The 4-tert-butylphenol-utilizing bacterium Sphingobium fuliginis OMI can degrade bisphenols via phenolic ring hydroxylation and meta-cleavage pathway.</title>
        <authorList>
            <person name="Ogata Y."/>
            <person name="Goda S."/>
            <person name="Toyama T."/>
            <person name="Sei K."/>
            <person name="Ike M."/>
        </authorList>
    </citation>
    <scope>NUCLEOTIDE SEQUENCE [LARGE SCALE GENOMIC DNA]</scope>
    <source>
        <strain evidence="1 2">OMI</strain>
    </source>
</reference>
<gene>
    <name evidence="1" type="ORF">SFOMI_2245</name>
</gene>
<reference evidence="1 2" key="1">
    <citation type="journal article" date="2013" name="Biodegradation">
        <title>Occurrence of 4-tert-butylphenol (4-t-BP) biodegradation in an aquatic sample caused by the presence of Spirodela polyrrhiza and isolation of a 4-t-BP-utilizing bacterium.</title>
        <authorList>
            <person name="Ogata Y."/>
            <person name="Toyama T."/>
            <person name="Yu N."/>
            <person name="Wang X."/>
            <person name="Sei K."/>
            <person name="Ike M."/>
        </authorList>
    </citation>
    <scope>NUCLEOTIDE SEQUENCE [LARGE SCALE GENOMIC DNA]</scope>
    <source>
        <strain evidence="1 2">OMI</strain>
    </source>
</reference>
<sequence length="58" mass="6462">MVSGVFAIPIALEIHCPSHLSPWGHGRSAQEVWPRMHSAYGADIFSRHCGNQRISYCP</sequence>
<dbReference type="Proteomes" id="UP000221538">
    <property type="component" value="Unassembled WGS sequence"/>
</dbReference>
<comment type="caution">
    <text evidence="1">The sequence shown here is derived from an EMBL/GenBank/DDBJ whole genome shotgun (WGS) entry which is preliminary data.</text>
</comment>
<dbReference type="EMBL" id="BEWI01000031">
    <property type="protein sequence ID" value="GAY21693.1"/>
    <property type="molecule type" value="Genomic_DNA"/>
</dbReference>
<organism evidence="1 2">
    <name type="scientific">Sphingobium fuliginis (strain ATCC 27551)</name>
    <dbReference type="NCBI Taxonomy" id="336203"/>
    <lineage>
        <taxon>Bacteria</taxon>
        <taxon>Pseudomonadati</taxon>
        <taxon>Pseudomonadota</taxon>
        <taxon>Alphaproteobacteria</taxon>
        <taxon>Sphingomonadales</taxon>
        <taxon>Sphingomonadaceae</taxon>
        <taxon>Sphingobium</taxon>
    </lineage>
</organism>
<evidence type="ECO:0000313" key="1">
    <source>
        <dbReference type="EMBL" id="GAY21693.1"/>
    </source>
</evidence>
<proteinExistence type="predicted"/>
<evidence type="ECO:0000313" key="2">
    <source>
        <dbReference type="Proteomes" id="UP000221538"/>
    </source>
</evidence>
<accession>A0A292ZFU8</accession>
<protein>
    <submittedName>
        <fullName evidence="1">Uncharacterized protein</fullName>
    </submittedName>
</protein>